<dbReference type="SMART" id="SM00091">
    <property type="entry name" value="PAS"/>
    <property type="match status" value="2"/>
</dbReference>
<dbReference type="FunFam" id="3.30.70.270:FF:000001">
    <property type="entry name" value="Diguanylate cyclase domain protein"/>
    <property type="match status" value="1"/>
</dbReference>
<dbReference type="SMART" id="SM00052">
    <property type="entry name" value="EAL"/>
    <property type="match status" value="1"/>
</dbReference>
<dbReference type="STRING" id="1123291.SAMN04490355_107014"/>
<dbReference type="InterPro" id="IPR013655">
    <property type="entry name" value="PAS_fold_3"/>
</dbReference>
<dbReference type="InterPro" id="IPR043128">
    <property type="entry name" value="Rev_trsase/Diguanyl_cyclase"/>
</dbReference>
<dbReference type="RefSeq" id="WP_090943758.1">
    <property type="nucleotide sequence ID" value="NZ_FOTS01000070.1"/>
</dbReference>
<dbReference type="PROSITE" id="PS50113">
    <property type="entry name" value="PAC"/>
    <property type="match status" value="1"/>
</dbReference>
<dbReference type="PROSITE" id="PS50883">
    <property type="entry name" value="EAL"/>
    <property type="match status" value="1"/>
</dbReference>
<dbReference type="SMART" id="SM00065">
    <property type="entry name" value="GAF"/>
    <property type="match status" value="1"/>
</dbReference>
<feature type="domain" description="PAS" evidence="1">
    <location>
        <begin position="192"/>
        <end position="262"/>
    </location>
</feature>
<dbReference type="OrthoDB" id="9759607at2"/>
<feature type="domain" description="PAS" evidence="1">
    <location>
        <begin position="317"/>
        <end position="361"/>
    </location>
</feature>
<sequence length="871" mass="99335">MKHLHKLRGSKALLNTLRRKAISSVLYDTALGLLNHLDLTNLLKKIVIEATQLIKTEHGYYNLVEIDQNQMIRKVGVGVYQNDVNRLMRLDQGLVQHTIESKKISIIDDYSTWNNRLNDPFFDKIHTEMQVPIKIGSNIVGVLGLSFTEPHRRFTQNDVAVFQQFATIASMTIYNAILYRTAQLENEERKKIQENLLQVTDAMQDIVGKLNPQGIIEYLTPSCEKLTGYSLNQLIGTCYFDFIYPADFEKAKTSFYSFLATNEQRRVCYRYVHASGEVRWLESLREKVGENGTSVGIVFSARDVTDRIEAEQEATALEATYQAIFSSVNDGIIIYDVETLSVIEANQKACDIFGLAKDQLLHTKLQNFGTGEIPYTQTEALTLFQKAIQGETPLFDWKLKNHHGNYLNLEVSLKHIMLGGKWCMLTVIRDISEREYAKEKIYRLANFDILTKLPNRTLFNDRLQIALAHAKRNGEQLAVLFLDLDRFKTINDSLGHQAGDNVLQEVAERLQLCIRDEDTACRMSADEFIIILTDIEKSSNITKIIARLTATLSMPFIVDDHELRITASIGISLYPHNGHTPEVLVKHAELAMYHGKENGRNNYQFFTESLNEVATERLSLENSLRLAIERNEFVLYYQPQIDIKTNKLIGVEALIRWNHPQNGLISPAKFIPVAEDTGLIIPIGEWVLREICQQHFKWLEFGLPPIQIAVNVSAIQFQEKYFLSTLQGILRSYNMNPAYLELELTEGILMRDADTATGELHSLKELGVKLSIDDFGTGYSSLQYLSQFPIDKLKIDQTFVRAMSTHASSLAIVESIVSLAEKLHIKVIAEGVENNEELEILQKCGCTEIQGYYFSKPLPADQFFEWYYARL</sequence>
<dbReference type="CDD" id="cd01949">
    <property type="entry name" value="GGDEF"/>
    <property type="match status" value="1"/>
</dbReference>
<dbReference type="Gene3D" id="3.30.450.40">
    <property type="match status" value="1"/>
</dbReference>
<dbReference type="InterPro" id="IPR029016">
    <property type="entry name" value="GAF-like_dom_sf"/>
</dbReference>
<dbReference type="AlphaFoldDB" id="A0A1I4PRX7"/>
<feature type="domain" description="GGDEF" evidence="4">
    <location>
        <begin position="475"/>
        <end position="608"/>
    </location>
</feature>
<proteinExistence type="predicted"/>
<feature type="domain" description="PAC" evidence="2">
    <location>
        <begin position="265"/>
        <end position="316"/>
    </location>
</feature>
<dbReference type="InterPro" id="IPR000700">
    <property type="entry name" value="PAS-assoc_C"/>
</dbReference>
<dbReference type="Pfam" id="PF08447">
    <property type="entry name" value="PAS_3"/>
    <property type="match status" value="1"/>
</dbReference>
<dbReference type="PROSITE" id="PS50112">
    <property type="entry name" value="PAS"/>
    <property type="match status" value="2"/>
</dbReference>
<dbReference type="InterPro" id="IPR000160">
    <property type="entry name" value="GGDEF_dom"/>
</dbReference>
<evidence type="ECO:0000259" key="1">
    <source>
        <dbReference type="PROSITE" id="PS50112"/>
    </source>
</evidence>
<dbReference type="CDD" id="cd01948">
    <property type="entry name" value="EAL"/>
    <property type="match status" value="1"/>
</dbReference>
<dbReference type="InterPro" id="IPR035965">
    <property type="entry name" value="PAS-like_dom_sf"/>
</dbReference>
<dbReference type="SUPFAM" id="SSF55785">
    <property type="entry name" value="PYP-like sensor domain (PAS domain)"/>
    <property type="match status" value="2"/>
</dbReference>
<dbReference type="PROSITE" id="PS50887">
    <property type="entry name" value="GGDEF"/>
    <property type="match status" value="1"/>
</dbReference>
<dbReference type="PANTHER" id="PTHR44757:SF2">
    <property type="entry name" value="BIOFILM ARCHITECTURE MAINTENANCE PROTEIN MBAA"/>
    <property type="match status" value="1"/>
</dbReference>
<dbReference type="PANTHER" id="PTHR44757">
    <property type="entry name" value="DIGUANYLATE CYCLASE DGCP"/>
    <property type="match status" value="1"/>
</dbReference>
<dbReference type="CDD" id="cd00130">
    <property type="entry name" value="PAS"/>
    <property type="match status" value="2"/>
</dbReference>
<protein>
    <submittedName>
        <fullName evidence="5">PAS domain S-box-containing protein/diguanylate cyclase (GGDEF) domain-containing protein</fullName>
    </submittedName>
</protein>
<dbReference type="SMART" id="SM00086">
    <property type="entry name" value="PAC"/>
    <property type="match status" value="2"/>
</dbReference>
<dbReference type="InterPro" id="IPR052155">
    <property type="entry name" value="Biofilm_reg_signaling"/>
</dbReference>
<name>A0A1I4PRX7_9FIRM</name>
<dbReference type="InterPro" id="IPR003018">
    <property type="entry name" value="GAF"/>
</dbReference>
<dbReference type="EMBL" id="FOTS01000070">
    <property type="protein sequence ID" value="SFM30115.1"/>
    <property type="molecule type" value="Genomic_DNA"/>
</dbReference>
<accession>A0A1I4PRX7</accession>
<dbReference type="Gene3D" id="3.30.70.270">
    <property type="match status" value="1"/>
</dbReference>
<dbReference type="SMART" id="SM00267">
    <property type="entry name" value="GGDEF"/>
    <property type="match status" value="1"/>
</dbReference>
<dbReference type="InterPro" id="IPR035919">
    <property type="entry name" value="EAL_sf"/>
</dbReference>
<dbReference type="SUPFAM" id="SSF55073">
    <property type="entry name" value="Nucleotide cyclase"/>
    <property type="match status" value="1"/>
</dbReference>
<dbReference type="Pfam" id="PF00990">
    <property type="entry name" value="GGDEF"/>
    <property type="match status" value="1"/>
</dbReference>
<dbReference type="SUPFAM" id="SSF55781">
    <property type="entry name" value="GAF domain-like"/>
    <property type="match status" value="1"/>
</dbReference>
<dbReference type="Gene3D" id="3.30.450.20">
    <property type="entry name" value="PAS domain"/>
    <property type="match status" value="2"/>
</dbReference>
<dbReference type="SUPFAM" id="SSF141868">
    <property type="entry name" value="EAL domain-like"/>
    <property type="match status" value="1"/>
</dbReference>
<keyword evidence="6" id="KW-1185">Reference proteome</keyword>
<dbReference type="FunFam" id="3.20.20.450:FF:000001">
    <property type="entry name" value="Cyclic di-GMP phosphodiesterase yahA"/>
    <property type="match status" value="1"/>
</dbReference>
<dbReference type="InterPro" id="IPR000014">
    <property type="entry name" value="PAS"/>
</dbReference>
<dbReference type="InterPro" id="IPR001633">
    <property type="entry name" value="EAL_dom"/>
</dbReference>
<feature type="domain" description="EAL" evidence="3">
    <location>
        <begin position="617"/>
        <end position="871"/>
    </location>
</feature>
<dbReference type="Pfam" id="PF00563">
    <property type="entry name" value="EAL"/>
    <property type="match status" value="1"/>
</dbReference>
<evidence type="ECO:0000259" key="3">
    <source>
        <dbReference type="PROSITE" id="PS50883"/>
    </source>
</evidence>
<organism evidence="5 6">
    <name type="scientific">Pelosinus propionicus DSM 13327</name>
    <dbReference type="NCBI Taxonomy" id="1123291"/>
    <lineage>
        <taxon>Bacteria</taxon>
        <taxon>Bacillati</taxon>
        <taxon>Bacillota</taxon>
        <taxon>Negativicutes</taxon>
        <taxon>Selenomonadales</taxon>
        <taxon>Sporomusaceae</taxon>
        <taxon>Pelosinus</taxon>
    </lineage>
</organism>
<dbReference type="InterPro" id="IPR001610">
    <property type="entry name" value="PAC"/>
</dbReference>
<dbReference type="InterPro" id="IPR029787">
    <property type="entry name" value="Nucleotide_cyclase"/>
</dbReference>
<evidence type="ECO:0000313" key="6">
    <source>
        <dbReference type="Proteomes" id="UP000199520"/>
    </source>
</evidence>
<dbReference type="Gene3D" id="3.20.20.450">
    <property type="entry name" value="EAL domain"/>
    <property type="match status" value="1"/>
</dbReference>
<dbReference type="NCBIfam" id="TIGR00229">
    <property type="entry name" value="sensory_box"/>
    <property type="match status" value="2"/>
</dbReference>
<gene>
    <name evidence="5" type="ORF">SAMN04490355_107014</name>
</gene>
<dbReference type="Proteomes" id="UP000199520">
    <property type="component" value="Unassembled WGS sequence"/>
</dbReference>
<dbReference type="Pfam" id="PF13185">
    <property type="entry name" value="GAF_2"/>
    <property type="match status" value="1"/>
</dbReference>
<evidence type="ECO:0000313" key="5">
    <source>
        <dbReference type="EMBL" id="SFM30115.1"/>
    </source>
</evidence>
<evidence type="ECO:0000259" key="4">
    <source>
        <dbReference type="PROSITE" id="PS50887"/>
    </source>
</evidence>
<evidence type="ECO:0000259" key="2">
    <source>
        <dbReference type="PROSITE" id="PS50113"/>
    </source>
</evidence>
<dbReference type="Pfam" id="PF13188">
    <property type="entry name" value="PAS_8"/>
    <property type="match status" value="1"/>
</dbReference>
<reference evidence="6" key="1">
    <citation type="submission" date="2016-10" db="EMBL/GenBank/DDBJ databases">
        <authorList>
            <person name="Varghese N."/>
            <person name="Submissions S."/>
        </authorList>
    </citation>
    <scope>NUCLEOTIDE SEQUENCE [LARGE SCALE GENOMIC DNA]</scope>
    <source>
        <strain evidence="6">DSM 13327</strain>
    </source>
</reference>
<dbReference type="NCBIfam" id="TIGR00254">
    <property type="entry name" value="GGDEF"/>
    <property type="match status" value="1"/>
</dbReference>